<evidence type="ECO:0000313" key="2">
    <source>
        <dbReference type="Proteomes" id="UP000271227"/>
    </source>
</evidence>
<name>A0A3M0C8H9_9PROT</name>
<dbReference type="AlphaFoldDB" id="A0A3M0C8H9"/>
<keyword evidence="2" id="KW-1185">Reference proteome</keyword>
<gene>
    <name evidence="1" type="ORF">BXY39_2572</name>
</gene>
<evidence type="ECO:0000313" key="1">
    <source>
        <dbReference type="EMBL" id="RMB04997.1"/>
    </source>
</evidence>
<sequence>MGTGPAIEEQNILMSDSPNGLPSPEDAAIIILCCYDGPVAEVKRRIDMDHHNAAVQALWTSASQIIEDQMAILAEHGVTSNRWVWHALSPCFPMRRDEDQIASILSAVKCLRRRRPRSV</sequence>
<dbReference type="EMBL" id="REFR01000012">
    <property type="protein sequence ID" value="RMB04997.1"/>
    <property type="molecule type" value="Genomic_DNA"/>
</dbReference>
<dbReference type="Proteomes" id="UP000271227">
    <property type="component" value="Unassembled WGS sequence"/>
</dbReference>
<proteinExistence type="predicted"/>
<dbReference type="InParanoid" id="A0A3M0C8H9"/>
<protein>
    <submittedName>
        <fullName evidence="1">Uncharacterized protein</fullName>
    </submittedName>
</protein>
<comment type="caution">
    <text evidence="1">The sequence shown here is derived from an EMBL/GenBank/DDBJ whole genome shotgun (WGS) entry which is preliminary data.</text>
</comment>
<dbReference type="RefSeq" id="WP_121939247.1">
    <property type="nucleotide sequence ID" value="NZ_REFR01000012.1"/>
</dbReference>
<accession>A0A3M0C8H9</accession>
<organism evidence="1 2">
    <name type="scientific">Eilatimonas milleporae</name>
    <dbReference type="NCBI Taxonomy" id="911205"/>
    <lineage>
        <taxon>Bacteria</taxon>
        <taxon>Pseudomonadati</taxon>
        <taxon>Pseudomonadota</taxon>
        <taxon>Alphaproteobacteria</taxon>
        <taxon>Kordiimonadales</taxon>
        <taxon>Kordiimonadaceae</taxon>
        <taxon>Eilatimonas</taxon>
    </lineage>
</organism>
<reference evidence="1 2" key="1">
    <citation type="submission" date="2018-10" db="EMBL/GenBank/DDBJ databases">
        <title>Genomic Encyclopedia of Archaeal and Bacterial Type Strains, Phase II (KMG-II): from individual species to whole genera.</title>
        <authorList>
            <person name="Goeker M."/>
        </authorList>
    </citation>
    <scope>NUCLEOTIDE SEQUENCE [LARGE SCALE GENOMIC DNA]</scope>
    <source>
        <strain evidence="1 2">DSM 25217</strain>
    </source>
</reference>